<dbReference type="WBParaSite" id="Pan_g3821.t1">
    <property type="protein sequence ID" value="Pan_g3821.t1"/>
    <property type="gene ID" value="Pan_g3821"/>
</dbReference>
<proteinExistence type="predicted"/>
<evidence type="ECO:0000313" key="1">
    <source>
        <dbReference type="Proteomes" id="UP000492821"/>
    </source>
</evidence>
<sequence length="218" mass="24001">MLNELTKALGDVSGLAFVEHEADSEPSLIVLHFLSEFVKAKGRVVYVSLFQSEEMVRTACGKLAIRLDANNFRYVQIRDFLTRPDGLKALEDTVLSLATPDTRTLVIIDSALIFAPLTSNPVAPVQFCQRLRRSLIPSSLILLASADASTFIGFEDIATATFRPKLVNRGAGKNVTGVLEVSHHTTPFDATPQTHTYHYLLGERSLKLFLPGVSQFLI</sequence>
<dbReference type="Gene3D" id="3.40.50.300">
    <property type="entry name" value="P-loop containing nucleotide triphosphate hydrolases"/>
    <property type="match status" value="1"/>
</dbReference>
<accession>A0A7E4VVL9</accession>
<reference evidence="2" key="2">
    <citation type="submission" date="2020-10" db="UniProtKB">
        <authorList>
            <consortium name="WormBaseParasite"/>
        </authorList>
    </citation>
    <scope>IDENTIFICATION</scope>
</reference>
<keyword evidence="1" id="KW-1185">Reference proteome</keyword>
<dbReference type="Proteomes" id="UP000492821">
    <property type="component" value="Unassembled WGS sequence"/>
</dbReference>
<reference evidence="1" key="1">
    <citation type="journal article" date="2013" name="Genetics">
        <title>The draft genome and transcriptome of Panagrellus redivivus are shaped by the harsh demands of a free-living lifestyle.</title>
        <authorList>
            <person name="Srinivasan J."/>
            <person name="Dillman A.R."/>
            <person name="Macchietto M.G."/>
            <person name="Heikkinen L."/>
            <person name="Lakso M."/>
            <person name="Fracchia K.M."/>
            <person name="Antoshechkin I."/>
            <person name="Mortazavi A."/>
            <person name="Wong G."/>
            <person name="Sternberg P.W."/>
        </authorList>
    </citation>
    <scope>NUCLEOTIDE SEQUENCE [LARGE SCALE GENOMIC DNA]</scope>
    <source>
        <strain evidence="1">MT8872</strain>
    </source>
</reference>
<name>A0A7E4VVL9_PANRE</name>
<protein>
    <submittedName>
        <fullName evidence="2">ATPase domain-containing protein</fullName>
    </submittedName>
</protein>
<dbReference type="AlphaFoldDB" id="A0A7E4VVL9"/>
<evidence type="ECO:0000313" key="2">
    <source>
        <dbReference type="WBParaSite" id="Pan_g3821.t1"/>
    </source>
</evidence>
<organism evidence="1 2">
    <name type="scientific">Panagrellus redivivus</name>
    <name type="common">Microworm</name>
    <dbReference type="NCBI Taxonomy" id="6233"/>
    <lineage>
        <taxon>Eukaryota</taxon>
        <taxon>Metazoa</taxon>
        <taxon>Ecdysozoa</taxon>
        <taxon>Nematoda</taxon>
        <taxon>Chromadorea</taxon>
        <taxon>Rhabditida</taxon>
        <taxon>Tylenchina</taxon>
        <taxon>Panagrolaimomorpha</taxon>
        <taxon>Panagrolaimoidea</taxon>
        <taxon>Panagrolaimidae</taxon>
        <taxon>Panagrellus</taxon>
    </lineage>
</organism>
<dbReference type="InterPro" id="IPR027417">
    <property type="entry name" value="P-loop_NTPase"/>
</dbReference>